<dbReference type="Gene3D" id="1.10.3230.30">
    <property type="entry name" value="Phage gp6-like head-tail connector protein"/>
    <property type="match status" value="1"/>
</dbReference>
<name>A0A679J2T6_VARPD</name>
<protein>
    <recommendedName>
        <fullName evidence="2">Phage gp6-like head-tail connector protein</fullName>
    </recommendedName>
</protein>
<organism evidence="1">
    <name type="scientific">Variovorax paradoxus</name>
    <dbReference type="NCBI Taxonomy" id="34073"/>
    <lineage>
        <taxon>Bacteria</taxon>
        <taxon>Pseudomonadati</taxon>
        <taxon>Pseudomonadota</taxon>
        <taxon>Betaproteobacteria</taxon>
        <taxon>Burkholderiales</taxon>
        <taxon>Comamonadaceae</taxon>
        <taxon>Variovorax</taxon>
    </lineage>
</organism>
<gene>
    <name evidence="1" type="ORF">VVAX_04337</name>
</gene>
<dbReference type="EMBL" id="LR743507">
    <property type="protein sequence ID" value="CAA2107646.1"/>
    <property type="molecule type" value="Genomic_DNA"/>
</dbReference>
<evidence type="ECO:0000313" key="1">
    <source>
        <dbReference type="EMBL" id="CAA2107646.1"/>
    </source>
</evidence>
<dbReference type="AlphaFoldDB" id="A0A679J2T6"/>
<proteinExistence type="predicted"/>
<evidence type="ECO:0008006" key="2">
    <source>
        <dbReference type="Google" id="ProtNLM"/>
    </source>
</evidence>
<reference evidence="1" key="1">
    <citation type="submission" date="2019-12" db="EMBL/GenBank/DDBJ databases">
        <authorList>
            <person name="Cremers G."/>
        </authorList>
    </citation>
    <scope>NUCLEOTIDE SEQUENCE</scope>
    <source>
        <strain evidence="1">Vvax</strain>
    </source>
</reference>
<sequence>MEGLVTLDEVKSQLMMDNDAADGWINLMIQAISGAVMTWLKEEWRAYVVVLGADGKPVLDSNGDPIVSLDSNGDPIVKPVVKAATLVEIASQFRFRDGDGAAAVPSTSGHGYVLGAGATNLLSGLRRSTLK</sequence>
<accession>A0A679J2T6</accession>
<dbReference type="RefSeq" id="WP_339091878.1">
    <property type="nucleotide sequence ID" value="NZ_LR743507.1"/>
</dbReference>